<dbReference type="Gene3D" id="3.20.20.70">
    <property type="entry name" value="Aldolase class I"/>
    <property type="match status" value="1"/>
</dbReference>
<dbReference type="PANTHER" id="PTHR22893">
    <property type="entry name" value="NADH OXIDOREDUCTASE-RELATED"/>
    <property type="match status" value="1"/>
</dbReference>
<dbReference type="Pfam" id="PF00724">
    <property type="entry name" value="Oxidored_FMN"/>
    <property type="match status" value="1"/>
</dbReference>
<dbReference type="OrthoDB" id="276546at2759"/>
<dbReference type="InterPro" id="IPR001155">
    <property type="entry name" value="OxRdtase_FMN_N"/>
</dbReference>
<dbReference type="CDD" id="cd02933">
    <property type="entry name" value="OYE_like_FMN"/>
    <property type="match status" value="1"/>
</dbReference>
<sequence length="382" mass="42428">MSSSNTPALFQPIQVGDIKLAHRVVLSPLTRIRADGDHVPTDLALEYYTQRASVPGTLLITEGTYISPQAGGMAHVPGVYNDAQIAAWKKITDAVHEKGSYIYLQLWAMGRAARPAHLHKENPDYPHVSASPIALSTSPNDVPKALTKDEIKQYIQWYATAAANSVHKAGFDGVEIHGATGYLIDQFLQDVSNKRTDDYGGSIENRARFALEVTEAVVAAVGQSKTAMRLSPWSLYQDMREENPVPTFSYLVEQYKKKYPDLAYIHVVAPSAPDSKGPDNEEDTHFLQKLWAPRPTITTGGYDRESGLKVAEETGQLVGYGRAFLSNLTGFAWDMQPDLPFRLQHNIKLNDPEYDSFYLPMAAKGYTTYPFSEEFLKTQPKA</sequence>
<dbReference type="PANTHER" id="PTHR22893:SF91">
    <property type="entry name" value="NADPH DEHYDROGENASE 2-RELATED"/>
    <property type="match status" value="1"/>
</dbReference>
<proteinExistence type="predicted"/>
<dbReference type="STRING" id="154538.A0A1M2W6C8"/>
<dbReference type="Proteomes" id="UP000184267">
    <property type="component" value="Unassembled WGS sequence"/>
</dbReference>
<dbReference type="OMA" id="DQFWQDV"/>
<dbReference type="EMBL" id="MNAD01000163">
    <property type="protein sequence ID" value="OJT15424.1"/>
    <property type="molecule type" value="Genomic_DNA"/>
</dbReference>
<gene>
    <name evidence="2" type="ORF">TRAPUB_8012</name>
</gene>
<dbReference type="AlphaFoldDB" id="A0A1M2W6C8"/>
<evidence type="ECO:0000259" key="1">
    <source>
        <dbReference type="Pfam" id="PF00724"/>
    </source>
</evidence>
<dbReference type="GO" id="GO:0010181">
    <property type="term" value="F:FMN binding"/>
    <property type="evidence" value="ECO:0007669"/>
    <property type="project" value="InterPro"/>
</dbReference>
<accession>A0A1M2W6C8</accession>
<name>A0A1M2W6C8_TRAPU</name>
<evidence type="ECO:0000313" key="3">
    <source>
        <dbReference type="Proteomes" id="UP000184267"/>
    </source>
</evidence>
<evidence type="ECO:0000313" key="2">
    <source>
        <dbReference type="EMBL" id="OJT15424.1"/>
    </source>
</evidence>
<comment type="caution">
    <text evidence="2">The sequence shown here is derived from an EMBL/GenBank/DDBJ whole genome shotgun (WGS) entry which is preliminary data.</text>
</comment>
<reference evidence="2 3" key="1">
    <citation type="submission" date="2016-10" db="EMBL/GenBank/DDBJ databases">
        <title>Genome sequence of the basidiomycete white-rot fungus Trametes pubescens.</title>
        <authorList>
            <person name="Makela M.R."/>
            <person name="Granchi Z."/>
            <person name="Peng M."/>
            <person name="De Vries R.P."/>
            <person name="Grigoriev I."/>
            <person name="Riley R."/>
            <person name="Hilden K."/>
        </authorList>
    </citation>
    <scope>NUCLEOTIDE SEQUENCE [LARGE SCALE GENOMIC DNA]</scope>
    <source>
        <strain evidence="2 3">FBCC735</strain>
    </source>
</reference>
<dbReference type="InterPro" id="IPR013785">
    <property type="entry name" value="Aldolase_TIM"/>
</dbReference>
<keyword evidence="3" id="KW-1185">Reference proteome</keyword>
<organism evidence="2 3">
    <name type="scientific">Trametes pubescens</name>
    <name type="common">White-rot fungus</name>
    <dbReference type="NCBI Taxonomy" id="154538"/>
    <lineage>
        <taxon>Eukaryota</taxon>
        <taxon>Fungi</taxon>
        <taxon>Dikarya</taxon>
        <taxon>Basidiomycota</taxon>
        <taxon>Agaricomycotina</taxon>
        <taxon>Agaricomycetes</taxon>
        <taxon>Polyporales</taxon>
        <taxon>Polyporaceae</taxon>
        <taxon>Trametes</taxon>
    </lineage>
</organism>
<dbReference type="InterPro" id="IPR045247">
    <property type="entry name" value="Oye-like"/>
</dbReference>
<dbReference type="FunFam" id="3.20.20.70:FF:000138">
    <property type="entry name" value="NADPH dehydrogenase 1"/>
    <property type="match status" value="1"/>
</dbReference>
<protein>
    <recommendedName>
        <fullName evidence="1">NADH:flavin oxidoreductase/NADH oxidase N-terminal domain-containing protein</fullName>
    </recommendedName>
</protein>
<dbReference type="SUPFAM" id="SSF51395">
    <property type="entry name" value="FMN-linked oxidoreductases"/>
    <property type="match status" value="1"/>
</dbReference>
<dbReference type="GO" id="GO:0016491">
    <property type="term" value="F:oxidoreductase activity"/>
    <property type="evidence" value="ECO:0007669"/>
    <property type="project" value="InterPro"/>
</dbReference>
<feature type="domain" description="NADH:flavin oxidoreductase/NADH oxidase N-terminal" evidence="1">
    <location>
        <begin position="9"/>
        <end position="350"/>
    </location>
</feature>